<keyword evidence="6" id="KW-1185">Reference proteome</keyword>
<protein>
    <submittedName>
        <fullName evidence="5">Cystatin-like</fullName>
    </submittedName>
</protein>
<dbReference type="GeneID" id="112162191"/>
<dbReference type="PANTHER" id="PTHR46186">
    <property type="entry name" value="CYSTATIN"/>
    <property type="match status" value="1"/>
</dbReference>
<accession>A0A3B3CN04</accession>
<dbReference type="CDD" id="cd00042">
    <property type="entry name" value="CY"/>
    <property type="match status" value="1"/>
</dbReference>
<dbReference type="GO" id="GO:0031982">
    <property type="term" value="C:vesicle"/>
    <property type="evidence" value="ECO:0007669"/>
    <property type="project" value="TreeGrafter"/>
</dbReference>
<evidence type="ECO:0000313" key="6">
    <source>
        <dbReference type="Proteomes" id="UP000261560"/>
    </source>
</evidence>
<reference evidence="5" key="2">
    <citation type="submission" date="2025-09" db="UniProtKB">
        <authorList>
            <consortium name="Ensembl"/>
        </authorList>
    </citation>
    <scope>IDENTIFICATION</scope>
</reference>
<dbReference type="SUPFAM" id="SSF54403">
    <property type="entry name" value="Cystatin/monellin"/>
    <property type="match status" value="1"/>
</dbReference>
<dbReference type="Ensembl" id="ENSOMET00000028429.1">
    <property type="protein sequence ID" value="ENSOMEP00000019232.1"/>
    <property type="gene ID" value="ENSOMEG00000021050.1"/>
</dbReference>
<keyword evidence="3" id="KW-0732">Signal</keyword>
<name>A0A3B3CN04_ORYME</name>
<evidence type="ECO:0000256" key="3">
    <source>
        <dbReference type="SAM" id="SignalP"/>
    </source>
</evidence>
<dbReference type="PANTHER" id="PTHR46186:SF12">
    <property type="entry name" value="CYSTATIN C (AMYLOID ANGIOPATHY AND CEREBRAL HEMORRHAGE)-RELATED"/>
    <property type="match status" value="1"/>
</dbReference>
<dbReference type="InterPro" id="IPR046350">
    <property type="entry name" value="Cystatin_sf"/>
</dbReference>
<dbReference type="Proteomes" id="UP000261560">
    <property type="component" value="Unplaced"/>
</dbReference>
<feature type="domain" description="Cystatin" evidence="4">
    <location>
        <begin position="22"/>
        <end position="128"/>
    </location>
</feature>
<dbReference type="RefSeq" id="XP_024153674.1">
    <property type="nucleotide sequence ID" value="XM_024297906.2"/>
</dbReference>
<keyword evidence="2" id="KW-1015">Disulfide bond</keyword>
<dbReference type="Pfam" id="PF00031">
    <property type="entry name" value="Cystatin"/>
    <property type="match status" value="1"/>
</dbReference>
<dbReference type="KEGG" id="oml:112162191"/>
<evidence type="ECO:0000313" key="5">
    <source>
        <dbReference type="Ensembl" id="ENSOMEP00000019232.1"/>
    </source>
</evidence>
<organism evidence="5 6">
    <name type="scientific">Oryzias melastigma</name>
    <name type="common">Marine medaka</name>
    <dbReference type="NCBI Taxonomy" id="30732"/>
    <lineage>
        <taxon>Eukaryota</taxon>
        <taxon>Metazoa</taxon>
        <taxon>Chordata</taxon>
        <taxon>Craniata</taxon>
        <taxon>Vertebrata</taxon>
        <taxon>Euteleostomi</taxon>
        <taxon>Actinopterygii</taxon>
        <taxon>Neopterygii</taxon>
        <taxon>Teleostei</taxon>
        <taxon>Neoteleostei</taxon>
        <taxon>Acanthomorphata</taxon>
        <taxon>Ovalentaria</taxon>
        <taxon>Atherinomorphae</taxon>
        <taxon>Beloniformes</taxon>
        <taxon>Adrianichthyidae</taxon>
        <taxon>Oryziinae</taxon>
        <taxon>Oryzias</taxon>
    </lineage>
</organism>
<dbReference type="GO" id="GO:0005737">
    <property type="term" value="C:cytoplasm"/>
    <property type="evidence" value="ECO:0007669"/>
    <property type="project" value="TreeGrafter"/>
</dbReference>
<dbReference type="InterPro" id="IPR000010">
    <property type="entry name" value="Cystatin_dom"/>
</dbReference>
<dbReference type="GeneTree" id="ENSGT00940000169225"/>
<evidence type="ECO:0000256" key="1">
    <source>
        <dbReference type="ARBA" id="ARBA00009403"/>
    </source>
</evidence>
<comment type="similarity">
    <text evidence="1">Belongs to the cystatin family.</text>
</comment>
<dbReference type="GO" id="GO:0005615">
    <property type="term" value="C:extracellular space"/>
    <property type="evidence" value="ECO:0007669"/>
    <property type="project" value="TreeGrafter"/>
</dbReference>
<dbReference type="FunFam" id="3.10.450.10:FF:000004">
    <property type="entry name" value="Cystatin C"/>
    <property type="match status" value="1"/>
</dbReference>
<sequence>MWKLAFLLLAALFAVGFSVDTEGFVEMKANDQGVQTALKFAMDEYNKASRDIYFYTVVKVIRVQRKFQDGYKYILTVMIERTECIKDSMDPVCPVFTDPIWKMTYRCTFVVYNSALSQRWMLLEKKCN</sequence>
<dbReference type="Gene3D" id="3.10.450.10">
    <property type="match status" value="1"/>
</dbReference>
<dbReference type="SMART" id="SM00043">
    <property type="entry name" value="CY"/>
    <property type="match status" value="1"/>
</dbReference>
<feature type="signal peptide" evidence="3">
    <location>
        <begin position="1"/>
        <end position="18"/>
    </location>
</feature>
<reference evidence="5" key="1">
    <citation type="submission" date="2025-08" db="UniProtKB">
        <authorList>
            <consortium name="Ensembl"/>
        </authorList>
    </citation>
    <scope>IDENTIFICATION</scope>
</reference>
<proteinExistence type="inferred from homology"/>
<dbReference type="OrthoDB" id="1908104at2759"/>
<feature type="chain" id="PRO_5018687069" evidence="3">
    <location>
        <begin position="19"/>
        <end position="128"/>
    </location>
</feature>
<dbReference type="AlphaFoldDB" id="A0A3B3CN04"/>
<evidence type="ECO:0000259" key="4">
    <source>
        <dbReference type="SMART" id="SM00043"/>
    </source>
</evidence>
<evidence type="ECO:0000256" key="2">
    <source>
        <dbReference type="ARBA" id="ARBA00023157"/>
    </source>
</evidence>
<dbReference type="PaxDb" id="30732-ENSOMEP00000019232"/>
<dbReference type="GO" id="GO:0004869">
    <property type="term" value="F:cysteine-type endopeptidase inhibitor activity"/>
    <property type="evidence" value="ECO:0007669"/>
    <property type="project" value="InterPro"/>
</dbReference>